<evidence type="ECO:0000313" key="3">
    <source>
        <dbReference type="EMBL" id="CBY20474.1"/>
    </source>
</evidence>
<dbReference type="Proteomes" id="UP000001307">
    <property type="component" value="Unassembled WGS sequence"/>
</dbReference>
<comment type="similarity">
    <text evidence="1">Belongs to the ODC antizyme family.</text>
</comment>
<evidence type="ECO:0000256" key="2">
    <source>
        <dbReference type="ARBA" id="ARBA00022758"/>
    </source>
</evidence>
<organism evidence="3">
    <name type="scientific">Oikopleura dioica</name>
    <name type="common">Tunicate</name>
    <dbReference type="NCBI Taxonomy" id="34765"/>
    <lineage>
        <taxon>Eukaryota</taxon>
        <taxon>Metazoa</taxon>
        <taxon>Chordata</taxon>
        <taxon>Tunicata</taxon>
        <taxon>Appendicularia</taxon>
        <taxon>Copelata</taxon>
        <taxon>Oikopleuridae</taxon>
        <taxon>Oikopleura</taxon>
    </lineage>
</organism>
<evidence type="ECO:0000313" key="4">
    <source>
        <dbReference type="Proteomes" id="UP000001307"/>
    </source>
</evidence>
<dbReference type="InterPro" id="IPR038581">
    <property type="entry name" value="ODC_AZ_sf"/>
</dbReference>
<dbReference type="InParanoid" id="E4WRU2"/>
<dbReference type="GO" id="GO:0075523">
    <property type="term" value="P:viral translational frameshifting"/>
    <property type="evidence" value="ECO:0007669"/>
    <property type="project" value="UniProtKB-KW"/>
</dbReference>
<dbReference type="GO" id="GO:0008073">
    <property type="term" value="F:ornithine decarboxylase inhibitor activity"/>
    <property type="evidence" value="ECO:0007669"/>
    <property type="project" value="InterPro"/>
</dbReference>
<sequence>MSAKKKRRKIVVNPALAKVGECGPNCKKTQMANKLLAQDDKRAKFLTRLQAPSLIQIGTEILPELGEEITIDVYVHGVCHAVSFECMFFEKHKVVVIEGSSEATSSKQALVELFSFCEDELDFESCMMAIPKKRSDIRSSVRNLCQFLDFELIPAAAGWSEEFLYLVMEF</sequence>
<dbReference type="EMBL" id="FN653015">
    <property type="protein sequence ID" value="CBY20474.1"/>
    <property type="molecule type" value="Genomic_DNA"/>
</dbReference>
<dbReference type="SUPFAM" id="SSF55729">
    <property type="entry name" value="Acyl-CoA N-acyltransferases (Nat)"/>
    <property type="match status" value="1"/>
</dbReference>
<gene>
    <name evidence="3" type="ORF">GSOID_T00000471001</name>
</gene>
<reference evidence="3" key="1">
    <citation type="journal article" date="2010" name="Science">
        <title>Plasticity of animal genome architecture unmasked by rapid evolution of a pelagic tunicate.</title>
        <authorList>
            <person name="Denoeud F."/>
            <person name="Henriet S."/>
            <person name="Mungpakdee S."/>
            <person name="Aury J.M."/>
            <person name="Da Silva C."/>
            <person name="Brinkmann H."/>
            <person name="Mikhaleva J."/>
            <person name="Olsen L.C."/>
            <person name="Jubin C."/>
            <person name="Canestro C."/>
            <person name="Bouquet J.M."/>
            <person name="Danks G."/>
            <person name="Poulain J."/>
            <person name="Campsteijn C."/>
            <person name="Adamski M."/>
            <person name="Cross I."/>
            <person name="Yadetie F."/>
            <person name="Muffato M."/>
            <person name="Louis A."/>
            <person name="Butcher S."/>
            <person name="Tsagkogeorga G."/>
            <person name="Konrad A."/>
            <person name="Singh S."/>
            <person name="Jensen M.F."/>
            <person name="Cong E.H."/>
            <person name="Eikeseth-Otteraa H."/>
            <person name="Noel B."/>
            <person name="Anthouard V."/>
            <person name="Porcel B.M."/>
            <person name="Kachouri-Lafond R."/>
            <person name="Nishino A."/>
            <person name="Ugolini M."/>
            <person name="Chourrout P."/>
            <person name="Nishida H."/>
            <person name="Aasland R."/>
            <person name="Huzurbazar S."/>
            <person name="Westhof E."/>
            <person name="Delsuc F."/>
            <person name="Lehrach H."/>
            <person name="Reinhardt R."/>
            <person name="Weissenbach J."/>
            <person name="Roy S.W."/>
            <person name="Artiguenave F."/>
            <person name="Postlethwait J.H."/>
            <person name="Manak J.R."/>
            <person name="Thompson E.M."/>
            <person name="Jaillon O."/>
            <person name="Du Pasquier L."/>
            <person name="Boudinot P."/>
            <person name="Liberles D.A."/>
            <person name="Volff J.N."/>
            <person name="Philippe H."/>
            <person name="Lenhard B."/>
            <person name="Roest Crollius H."/>
            <person name="Wincker P."/>
            <person name="Chourrout D."/>
        </authorList>
    </citation>
    <scope>NUCLEOTIDE SEQUENCE [LARGE SCALE GENOMIC DNA]</scope>
</reference>
<accession>E4WRU2</accession>
<dbReference type="Pfam" id="PF02100">
    <property type="entry name" value="ODC_AZ"/>
    <property type="match status" value="1"/>
</dbReference>
<dbReference type="InterPro" id="IPR002993">
    <property type="entry name" value="ODC_AZ"/>
</dbReference>
<dbReference type="Gene3D" id="3.40.630.60">
    <property type="match status" value="1"/>
</dbReference>
<protein>
    <submittedName>
        <fullName evidence="3">Uncharacterized protein</fullName>
    </submittedName>
</protein>
<evidence type="ECO:0000256" key="1">
    <source>
        <dbReference type="ARBA" id="ARBA00008796"/>
    </source>
</evidence>
<dbReference type="OrthoDB" id="5959761at2759"/>
<keyword evidence="2" id="KW-0688">Ribosomal frameshifting</keyword>
<name>E4WRU2_OIKDI</name>
<keyword evidence="4" id="KW-1185">Reference proteome</keyword>
<proteinExistence type="inferred from homology"/>
<dbReference type="AlphaFoldDB" id="E4WRU2"/>
<dbReference type="InterPro" id="IPR016181">
    <property type="entry name" value="Acyl_CoA_acyltransferase"/>
</dbReference>